<dbReference type="PANTHER" id="PTHR10340">
    <property type="entry name" value="SPHINGOMYELIN PHOSPHODIESTERASE"/>
    <property type="match status" value="1"/>
</dbReference>
<dbReference type="RefSeq" id="XP_069202681.1">
    <property type="nucleotide sequence ID" value="XM_069348599.1"/>
</dbReference>
<keyword evidence="5" id="KW-1185">Reference proteome</keyword>
<keyword evidence="3" id="KW-0732">Signal</keyword>
<protein>
    <recommendedName>
        <fullName evidence="6">Calcineurin-like phosphoesterase domain-containing protein</fullName>
    </recommendedName>
</protein>
<dbReference type="EMBL" id="JBFMKM010000004">
    <property type="protein sequence ID" value="KAL1306409.1"/>
    <property type="molecule type" value="Genomic_DNA"/>
</dbReference>
<comment type="caution">
    <text evidence="4">The sequence shown here is derived from an EMBL/GenBank/DDBJ whole genome shotgun (WGS) entry which is preliminary data.</text>
</comment>
<proteinExistence type="predicted"/>
<evidence type="ECO:0000313" key="4">
    <source>
        <dbReference type="EMBL" id="KAL1306409.1"/>
    </source>
</evidence>
<evidence type="ECO:0008006" key="6">
    <source>
        <dbReference type="Google" id="ProtNLM"/>
    </source>
</evidence>
<evidence type="ECO:0000256" key="1">
    <source>
        <dbReference type="ARBA" id="ARBA00022801"/>
    </source>
</evidence>
<evidence type="ECO:0000256" key="3">
    <source>
        <dbReference type="SAM" id="SignalP"/>
    </source>
</evidence>
<organism evidence="4 5">
    <name type="scientific">Neodothiora populina</name>
    <dbReference type="NCBI Taxonomy" id="2781224"/>
    <lineage>
        <taxon>Eukaryota</taxon>
        <taxon>Fungi</taxon>
        <taxon>Dikarya</taxon>
        <taxon>Ascomycota</taxon>
        <taxon>Pezizomycotina</taxon>
        <taxon>Dothideomycetes</taxon>
        <taxon>Dothideomycetidae</taxon>
        <taxon>Dothideales</taxon>
        <taxon>Dothioraceae</taxon>
        <taxon>Neodothiora</taxon>
    </lineage>
</organism>
<dbReference type="InterPro" id="IPR029052">
    <property type="entry name" value="Metallo-depent_PP-like"/>
</dbReference>
<gene>
    <name evidence="4" type="ORF">AAFC00_005115</name>
</gene>
<feature type="signal peptide" evidence="3">
    <location>
        <begin position="1"/>
        <end position="19"/>
    </location>
</feature>
<dbReference type="PANTHER" id="PTHR10340:SF27">
    <property type="entry name" value="ACL091CP"/>
    <property type="match status" value="1"/>
</dbReference>
<feature type="chain" id="PRO_5047364828" description="Calcineurin-like phosphoesterase domain-containing protein" evidence="3">
    <location>
        <begin position="20"/>
        <end position="456"/>
    </location>
</feature>
<reference evidence="4 5" key="1">
    <citation type="submission" date="2024-07" db="EMBL/GenBank/DDBJ databases">
        <title>Draft sequence of the Neodothiora populina.</title>
        <authorList>
            <person name="Drown D.D."/>
            <person name="Schuette U.S."/>
            <person name="Buechlein A.B."/>
            <person name="Rusch D.R."/>
            <person name="Winton L.W."/>
            <person name="Adams G.A."/>
        </authorList>
    </citation>
    <scope>NUCLEOTIDE SEQUENCE [LARGE SCALE GENOMIC DNA]</scope>
    <source>
        <strain evidence="4 5">CPC 39397</strain>
    </source>
</reference>
<keyword evidence="1" id="KW-0378">Hydrolase</keyword>
<name>A0ABR3PK84_9PEZI</name>
<dbReference type="SUPFAM" id="SSF56300">
    <property type="entry name" value="Metallo-dependent phosphatases"/>
    <property type="match status" value="1"/>
</dbReference>
<dbReference type="GeneID" id="95978814"/>
<dbReference type="Proteomes" id="UP001562354">
    <property type="component" value="Unassembled WGS sequence"/>
</dbReference>
<keyword evidence="2" id="KW-0325">Glycoprotein</keyword>
<evidence type="ECO:0000256" key="2">
    <source>
        <dbReference type="ARBA" id="ARBA00023180"/>
    </source>
</evidence>
<accession>A0ABR3PK84</accession>
<sequence length="456" mass="49569">MARTYRLIVLASWAIGTIAQNIPSGASPSYVVSSAFTSAFSSYWTRPNPTAEPEPVVVDPILNITFPRNLTDPFTIPENVTSDPLYYPSAIANLTRAGQQAVISSAVSQIEAIIVSSQFPTNCSRCIAGLGIAKQAALLAPEMVPEVMITLCQQYKLHSNATCEEEFNANAFGAIWTQVLGLADVSGLDGQYICSTFGGSTFCPAPLTSPLNTTDLFPKPKPDHAKQWTANGNRTRVLHSSDIHLDPCYGAGSEANCTSSLCCRWNNPNTDISSGQISLASPLYGTWKCDSPYDLVLGSLQSIAPMTGTSENDLLGFALYTGDLVSHEGQDELSRAYVEYAETSLYGLLKRYLHNVPVFPALGNHDTNPEAIDAPHSLPGNLSQQMSWNFDHVASLWQHEGWLNATAASYARTHYGEYSVKTSAGLRIIAFNTGFWYKSNFLNFIDTTKLDKSGQF</sequence>
<evidence type="ECO:0000313" key="5">
    <source>
        <dbReference type="Proteomes" id="UP001562354"/>
    </source>
</evidence>